<protein>
    <submittedName>
        <fullName evidence="2">Uncharacterized protein</fullName>
    </submittedName>
</protein>
<evidence type="ECO:0000313" key="2">
    <source>
        <dbReference type="EMBL" id="TNJ37864.1"/>
    </source>
</evidence>
<proteinExistence type="predicted"/>
<feature type="region of interest" description="Disordered" evidence="1">
    <location>
        <begin position="168"/>
        <end position="194"/>
    </location>
</feature>
<name>A0A5C4S372_PROVB</name>
<organism evidence="2 3">
    <name type="scientific">Prosthecochloris vibrioformis</name>
    <name type="common">Chlorobium vibrioforme</name>
    <dbReference type="NCBI Taxonomy" id="1098"/>
    <lineage>
        <taxon>Bacteria</taxon>
        <taxon>Pseudomonadati</taxon>
        <taxon>Chlorobiota</taxon>
        <taxon>Chlorobiia</taxon>
        <taxon>Chlorobiales</taxon>
        <taxon>Chlorobiaceae</taxon>
        <taxon>Prosthecochloris</taxon>
    </lineage>
</organism>
<feature type="region of interest" description="Disordered" evidence="1">
    <location>
        <begin position="206"/>
        <end position="244"/>
    </location>
</feature>
<dbReference type="RefSeq" id="WP_139626085.1">
    <property type="nucleotide sequence ID" value="NZ_VDCI01000001.1"/>
</dbReference>
<evidence type="ECO:0000313" key="3">
    <source>
        <dbReference type="Proteomes" id="UP000309544"/>
    </source>
</evidence>
<dbReference type="EMBL" id="VDCI01000001">
    <property type="protein sequence ID" value="TNJ37864.1"/>
    <property type="molecule type" value="Genomic_DNA"/>
</dbReference>
<feature type="compositionally biased region" description="Low complexity" evidence="1">
    <location>
        <begin position="178"/>
        <end position="191"/>
    </location>
</feature>
<comment type="caution">
    <text evidence="2">The sequence shown here is derived from an EMBL/GenBank/DDBJ whole genome shotgun (WGS) entry which is preliminary data.</text>
</comment>
<gene>
    <name evidence="2" type="ORF">FGF68_01410</name>
</gene>
<feature type="compositionally biased region" description="Basic and acidic residues" evidence="1">
    <location>
        <begin position="394"/>
        <end position="421"/>
    </location>
</feature>
<dbReference type="Proteomes" id="UP000309544">
    <property type="component" value="Unassembled WGS sequence"/>
</dbReference>
<keyword evidence="3" id="KW-1185">Reference proteome</keyword>
<evidence type="ECO:0000256" key="1">
    <source>
        <dbReference type="SAM" id="MobiDB-lite"/>
    </source>
</evidence>
<accession>A0A5C4S372</accession>
<dbReference type="AlphaFoldDB" id="A0A5C4S372"/>
<feature type="compositionally biased region" description="Basic and acidic residues" evidence="1">
    <location>
        <begin position="470"/>
        <end position="493"/>
    </location>
</feature>
<reference evidence="2 3" key="1">
    <citation type="submission" date="2019-05" db="EMBL/GenBank/DDBJ databases">
        <title>Draft Whole-Genome sequence of the green sulfur bacterium Prosthecochloris vibrioformis DSM 260.</title>
        <authorList>
            <person name="Meyer T.E."/>
            <person name="Kyndt J.A."/>
        </authorList>
    </citation>
    <scope>NUCLEOTIDE SEQUENCE [LARGE SCALE GENOMIC DNA]</scope>
    <source>
        <strain evidence="2 3">DSM 260</strain>
    </source>
</reference>
<sequence length="493" mass="54017">MANIYTYVSGHTELGDISEFFSRNLLNEGERPLAFFDGVFYESHQERVGNIVYQDYLVYSDRAVYLWARGTTKDYLDRFPLGAVTINSRNKDSDFATMNLRIRREGKEPVFVIFDMVELQEAEKIATLHTVIETEIEHSLGGDYRHELPPEIALRVYEAAASICPPRPVEISAGTGGQPSQPQAQGAQGSPIGYGQDLLEQYKASHGYSQPPQAPAQPGGVRPAGGWKGPSVPDPLKALEGTIPSDPESIKRIASNLKGIVGDAPYKFRDQVMKDLQHIPGDMATVMKAANELITNIADNPQAEKFVINAIQTAVRNDGIIGSFSKLMKLGSSFGAPQAKGKGRAGQGDAGSEAAYDDPQPLRRKKIRIQSEEDATQSAGIEDEHPLPPLDAPEPPRKKVKIVTEEESSLRLDDDFPEPARKKVRIQVEESPQSATEEPEPPISEEMVGEALRGVVIPDDDTDASAASEEQEKQSGRVYKTLESEPAKKPSKK</sequence>
<feature type="region of interest" description="Disordered" evidence="1">
    <location>
        <begin position="336"/>
        <end position="493"/>
    </location>
</feature>